<sequence length="114" mass="13201">MLKIYHNPRCSKSRQTLQLIKDADVEVEIVEYLKTPPTEDELRDLIASLNLPIEYLIRKSEEIYKTEYKGKTLTDDEWIKALVEHPKLLERPIVVNGDGEAILGRPPENVGRFL</sequence>
<dbReference type="InterPro" id="IPR006660">
    <property type="entry name" value="Arsenate_reductase-like"/>
</dbReference>
<proteinExistence type="predicted"/>
<protein>
    <submittedName>
        <fullName evidence="2">Uncharacterized protein YfgD, not an arsenate reductase</fullName>
    </submittedName>
</protein>
<dbReference type="PROSITE" id="PS51353">
    <property type="entry name" value="ARSC"/>
    <property type="match status" value="1"/>
</dbReference>
<dbReference type="EMBL" id="UOES01000145">
    <property type="protein sequence ID" value="VAW26825.1"/>
    <property type="molecule type" value="Genomic_DNA"/>
</dbReference>
<dbReference type="AlphaFoldDB" id="A0A3B0U7F0"/>
<keyword evidence="1" id="KW-0560">Oxidoreductase</keyword>
<gene>
    <name evidence="2" type="ORF">MNBD_BACTEROID06-283</name>
</gene>
<dbReference type="PANTHER" id="PTHR30041:SF4">
    <property type="entry name" value="ARSENATE REDUCTASE"/>
    <property type="match status" value="1"/>
</dbReference>
<accession>A0A3B0U7F0</accession>
<dbReference type="GO" id="GO:0008794">
    <property type="term" value="F:arsenate reductase (glutaredoxin) activity"/>
    <property type="evidence" value="ECO:0007669"/>
    <property type="project" value="InterPro"/>
</dbReference>
<dbReference type="Gene3D" id="3.40.30.10">
    <property type="entry name" value="Glutaredoxin"/>
    <property type="match status" value="1"/>
</dbReference>
<dbReference type="PANTHER" id="PTHR30041">
    <property type="entry name" value="ARSENATE REDUCTASE"/>
    <property type="match status" value="1"/>
</dbReference>
<evidence type="ECO:0000256" key="1">
    <source>
        <dbReference type="ARBA" id="ARBA00023002"/>
    </source>
</evidence>
<dbReference type="InterPro" id="IPR006659">
    <property type="entry name" value="Arsenate_reductase"/>
</dbReference>
<name>A0A3B0U7F0_9ZZZZ</name>
<dbReference type="InterPro" id="IPR036249">
    <property type="entry name" value="Thioredoxin-like_sf"/>
</dbReference>
<dbReference type="CDD" id="cd03034">
    <property type="entry name" value="ArsC_ArsC"/>
    <property type="match status" value="1"/>
</dbReference>
<evidence type="ECO:0000313" key="2">
    <source>
        <dbReference type="EMBL" id="VAW26825.1"/>
    </source>
</evidence>
<dbReference type="NCBIfam" id="TIGR00014">
    <property type="entry name" value="arsC"/>
    <property type="match status" value="1"/>
</dbReference>
<organism evidence="2">
    <name type="scientific">hydrothermal vent metagenome</name>
    <dbReference type="NCBI Taxonomy" id="652676"/>
    <lineage>
        <taxon>unclassified sequences</taxon>
        <taxon>metagenomes</taxon>
        <taxon>ecological metagenomes</taxon>
    </lineage>
</organism>
<dbReference type="SUPFAM" id="SSF52833">
    <property type="entry name" value="Thioredoxin-like"/>
    <property type="match status" value="1"/>
</dbReference>
<dbReference type="Pfam" id="PF03960">
    <property type="entry name" value="ArsC"/>
    <property type="match status" value="1"/>
</dbReference>
<reference evidence="2" key="1">
    <citation type="submission" date="2018-06" db="EMBL/GenBank/DDBJ databases">
        <authorList>
            <person name="Zhirakovskaya E."/>
        </authorList>
    </citation>
    <scope>NUCLEOTIDE SEQUENCE</scope>
</reference>